<reference evidence="1 2" key="1">
    <citation type="submission" date="2015-07" db="EMBL/GenBank/DDBJ databases">
        <authorList>
            <consortium name="Pathogen Informatics"/>
        </authorList>
    </citation>
    <scope>NUCLEOTIDE SEQUENCE [LARGE SCALE GENOMIC DNA]</scope>
    <source>
        <strain evidence="1 2">A316</strain>
    </source>
</reference>
<organism evidence="1 2">
    <name type="scientific">Vibrio cholerae</name>
    <dbReference type="NCBI Taxonomy" id="666"/>
    <lineage>
        <taxon>Bacteria</taxon>
        <taxon>Pseudomonadati</taxon>
        <taxon>Pseudomonadota</taxon>
        <taxon>Gammaproteobacteria</taxon>
        <taxon>Vibrionales</taxon>
        <taxon>Vibrionaceae</taxon>
        <taxon>Vibrio</taxon>
    </lineage>
</organism>
<dbReference type="Proteomes" id="UP000041770">
    <property type="component" value="Unassembled WGS sequence"/>
</dbReference>
<evidence type="ECO:0000313" key="2">
    <source>
        <dbReference type="Proteomes" id="UP000041770"/>
    </source>
</evidence>
<protein>
    <submittedName>
        <fullName evidence="1">Uncharacterized protein</fullName>
    </submittedName>
</protein>
<sequence length="134" mass="15313">MRVELTLTFFLEFGIRMCFSCVCKTFSFSNCRLFSLSNLAISISFSFSLRSFSLCVSRSDSSFLSFSSNAISISLGTYLRGFYLNLCRSNRSLNSLVLLSFSDFINAAVIDLTIVTFHLNWERPESQWLVYCFS</sequence>
<dbReference type="EMBL" id="CWQY01000004">
    <property type="protein sequence ID" value="CSC21101.1"/>
    <property type="molecule type" value="Genomic_DNA"/>
</dbReference>
<dbReference type="AlphaFoldDB" id="A0A655XUW7"/>
<accession>A0A655XUW7</accession>
<evidence type="ECO:0000313" key="1">
    <source>
        <dbReference type="EMBL" id="CSC21101.1"/>
    </source>
</evidence>
<gene>
    <name evidence="1" type="ORF">ERS013200_00832</name>
</gene>
<proteinExistence type="predicted"/>
<name>A0A655XUW7_VIBCL</name>